<sequence length="188" mass="21042">MRVSQLNCYVDDALRSATMAPPGTSSHISWITLVADRNLAHMFLEACFEPDAAKHEVTRCRISKSARSSWNFDWSAESDRIATTIIKSTQDVSAPLDLEIDFEALNASISNCQASTSPRQVSPMQPLRYHVKHQPYHIKPTQAGLSTAYTTTSSPHIFAAYVLMLTSTPTYTASALRIIRRRTLVRRQ</sequence>
<keyword evidence="1" id="KW-0812">Transmembrane</keyword>
<gene>
    <name evidence="2" type="ORF">HD556DRAFT_953672</name>
</gene>
<dbReference type="Proteomes" id="UP000719766">
    <property type="component" value="Unassembled WGS sequence"/>
</dbReference>
<comment type="caution">
    <text evidence="2">The sequence shown here is derived from an EMBL/GenBank/DDBJ whole genome shotgun (WGS) entry which is preliminary data.</text>
</comment>
<protein>
    <submittedName>
        <fullName evidence="2">Uncharacterized protein</fullName>
    </submittedName>
</protein>
<organism evidence="2 3">
    <name type="scientific">Suillus plorans</name>
    <dbReference type="NCBI Taxonomy" id="116603"/>
    <lineage>
        <taxon>Eukaryota</taxon>
        <taxon>Fungi</taxon>
        <taxon>Dikarya</taxon>
        <taxon>Basidiomycota</taxon>
        <taxon>Agaricomycotina</taxon>
        <taxon>Agaricomycetes</taxon>
        <taxon>Agaricomycetidae</taxon>
        <taxon>Boletales</taxon>
        <taxon>Suillineae</taxon>
        <taxon>Suillaceae</taxon>
        <taxon>Suillus</taxon>
    </lineage>
</organism>
<dbReference type="AlphaFoldDB" id="A0A9P7AFK6"/>
<evidence type="ECO:0000256" key="1">
    <source>
        <dbReference type="SAM" id="Phobius"/>
    </source>
</evidence>
<accession>A0A9P7AFK6</accession>
<evidence type="ECO:0000313" key="2">
    <source>
        <dbReference type="EMBL" id="KAG1787428.1"/>
    </source>
</evidence>
<keyword evidence="3" id="KW-1185">Reference proteome</keyword>
<dbReference type="EMBL" id="JABBWE010000079">
    <property type="protein sequence ID" value="KAG1787428.1"/>
    <property type="molecule type" value="Genomic_DNA"/>
</dbReference>
<keyword evidence="1" id="KW-1133">Transmembrane helix</keyword>
<keyword evidence="1" id="KW-0472">Membrane</keyword>
<dbReference type="GeneID" id="64605878"/>
<proteinExistence type="predicted"/>
<dbReference type="RefSeq" id="XP_041154778.1">
    <property type="nucleotide sequence ID" value="XM_041312114.1"/>
</dbReference>
<evidence type="ECO:0000313" key="3">
    <source>
        <dbReference type="Proteomes" id="UP000719766"/>
    </source>
</evidence>
<feature type="transmembrane region" description="Helical" evidence="1">
    <location>
        <begin position="158"/>
        <end position="179"/>
    </location>
</feature>
<reference evidence="2" key="1">
    <citation type="journal article" date="2020" name="New Phytol.">
        <title>Comparative genomics reveals dynamic genome evolution in host specialist ectomycorrhizal fungi.</title>
        <authorList>
            <person name="Lofgren L.A."/>
            <person name="Nguyen N.H."/>
            <person name="Vilgalys R."/>
            <person name="Ruytinx J."/>
            <person name="Liao H.L."/>
            <person name="Branco S."/>
            <person name="Kuo A."/>
            <person name="LaButti K."/>
            <person name="Lipzen A."/>
            <person name="Andreopoulos W."/>
            <person name="Pangilinan J."/>
            <person name="Riley R."/>
            <person name="Hundley H."/>
            <person name="Na H."/>
            <person name="Barry K."/>
            <person name="Grigoriev I.V."/>
            <person name="Stajich J.E."/>
            <person name="Kennedy P.G."/>
        </authorList>
    </citation>
    <scope>NUCLEOTIDE SEQUENCE</scope>
    <source>
        <strain evidence="2">S12</strain>
    </source>
</reference>
<name>A0A9P7AFK6_9AGAM</name>